<protein>
    <recommendedName>
        <fullName evidence="3">Enamine deaminase RidA (YjgF/YER057c/UK114 family)</fullName>
    </recommendedName>
</protein>
<dbReference type="PANTHER" id="PTHR43857:SF1">
    <property type="entry name" value="YJGH FAMILY PROTEIN"/>
    <property type="match status" value="1"/>
</dbReference>
<dbReference type="PANTHER" id="PTHR43857">
    <property type="entry name" value="BLR7761 PROTEIN"/>
    <property type="match status" value="1"/>
</dbReference>
<evidence type="ECO:0000313" key="1">
    <source>
        <dbReference type="EMBL" id="GAA0877460.1"/>
    </source>
</evidence>
<dbReference type="CDD" id="cd00448">
    <property type="entry name" value="YjgF_YER057c_UK114_family"/>
    <property type="match status" value="1"/>
</dbReference>
<dbReference type="Gene3D" id="3.30.1330.40">
    <property type="entry name" value="RutC-like"/>
    <property type="match status" value="1"/>
</dbReference>
<proteinExistence type="predicted"/>
<comment type="caution">
    <text evidence="1">The sequence shown here is derived from an EMBL/GenBank/DDBJ whole genome shotgun (WGS) entry which is preliminary data.</text>
</comment>
<evidence type="ECO:0008006" key="3">
    <source>
        <dbReference type="Google" id="ProtNLM"/>
    </source>
</evidence>
<dbReference type="SUPFAM" id="SSF55298">
    <property type="entry name" value="YjgF-like"/>
    <property type="match status" value="1"/>
</dbReference>
<dbReference type="EMBL" id="BAAAFI010000002">
    <property type="protein sequence ID" value="GAA0877460.1"/>
    <property type="molecule type" value="Genomic_DNA"/>
</dbReference>
<evidence type="ECO:0000313" key="2">
    <source>
        <dbReference type="Proteomes" id="UP001500469"/>
    </source>
</evidence>
<dbReference type="Pfam" id="PF01042">
    <property type="entry name" value="Ribonuc_L-PSP"/>
    <property type="match status" value="1"/>
</dbReference>
<organism evidence="1 2">
    <name type="scientific">Algoriphagus jejuensis</name>
    <dbReference type="NCBI Taxonomy" id="419934"/>
    <lineage>
        <taxon>Bacteria</taxon>
        <taxon>Pseudomonadati</taxon>
        <taxon>Bacteroidota</taxon>
        <taxon>Cytophagia</taxon>
        <taxon>Cytophagales</taxon>
        <taxon>Cyclobacteriaceae</taxon>
        <taxon>Algoriphagus</taxon>
    </lineage>
</organism>
<keyword evidence="2" id="KW-1185">Reference proteome</keyword>
<sequence length="182" mass="20470">MKDSFQLILLAYFGIAFLPSCQSAPVAPPPPPVEFDAPDYFLLRPELEKSYGYSHAVRIGNNLIISGAVSMDDAGNLIGHGDMALQIKNCYADLKKILDHYGFEVEDVVVENILTTNMEEFIKVSALRNEIYTQYFPTGSWIQVSGLALPGQLIEIEWEALKSHWRPQHTFKPKKHSTNKTT</sequence>
<dbReference type="RefSeq" id="WP_343848157.1">
    <property type="nucleotide sequence ID" value="NZ_BAAAFI010000002.1"/>
</dbReference>
<dbReference type="Proteomes" id="UP001500469">
    <property type="component" value="Unassembled WGS sequence"/>
</dbReference>
<gene>
    <name evidence="1" type="ORF">GCM10009119_04280</name>
</gene>
<name>A0ABN1MVX8_9BACT</name>
<dbReference type="InterPro" id="IPR006175">
    <property type="entry name" value="YjgF/YER057c/UK114"/>
</dbReference>
<accession>A0ABN1MVX8</accession>
<reference evidence="1 2" key="1">
    <citation type="journal article" date="2019" name="Int. J. Syst. Evol. Microbiol.">
        <title>The Global Catalogue of Microorganisms (GCM) 10K type strain sequencing project: providing services to taxonomists for standard genome sequencing and annotation.</title>
        <authorList>
            <consortium name="The Broad Institute Genomics Platform"/>
            <consortium name="The Broad Institute Genome Sequencing Center for Infectious Disease"/>
            <person name="Wu L."/>
            <person name="Ma J."/>
        </authorList>
    </citation>
    <scope>NUCLEOTIDE SEQUENCE [LARGE SCALE GENOMIC DNA]</scope>
    <source>
        <strain evidence="1 2">JCM 16112</strain>
    </source>
</reference>
<dbReference type="InterPro" id="IPR035959">
    <property type="entry name" value="RutC-like_sf"/>
</dbReference>